<dbReference type="GO" id="GO:0061733">
    <property type="term" value="F:protein-lysine-acetyltransferase activity"/>
    <property type="evidence" value="ECO:0007669"/>
    <property type="project" value="UniProtKB-EC"/>
</dbReference>
<dbReference type="InterPro" id="IPR036322">
    <property type="entry name" value="WD40_repeat_dom_sf"/>
</dbReference>
<name>G0R119_ICHMU</name>
<feature type="repeat" description="WD" evidence="4">
    <location>
        <begin position="209"/>
        <end position="250"/>
    </location>
</feature>
<dbReference type="OrthoDB" id="7875889at2759"/>
<dbReference type="EC" id="2.3.1.48" evidence="5"/>
<dbReference type="InterPro" id="IPR020472">
    <property type="entry name" value="WD40_PAC1"/>
</dbReference>
<dbReference type="GO" id="GO:0043022">
    <property type="term" value="F:ribosome binding"/>
    <property type="evidence" value="ECO:0007669"/>
    <property type="project" value="InterPro"/>
</dbReference>
<dbReference type="GeneID" id="14904871"/>
<dbReference type="SMART" id="SM00320">
    <property type="entry name" value="WD40"/>
    <property type="match status" value="7"/>
</dbReference>
<dbReference type="Proteomes" id="UP000008983">
    <property type="component" value="Unassembled WGS sequence"/>
</dbReference>
<keyword evidence="3" id="KW-0677">Repeat</keyword>
<keyword evidence="5" id="KW-0675">Receptor</keyword>
<dbReference type="PROSITE" id="PS50294">
    <property type="entry name" value="WD_REPEATS_REGION"/>
    <property type="match status" value="3"/>
</dbReference>
<dbReference type="Pfam" id="PF00400">
    <property type="entry name" value="WD40"/>
    <property type="match status" value="6"/>
</dbReference>
<dbReference type="OMA" id="NCKLKIN"/>
<dbReference type="SUPFAM" id="SSF50978">
    <property type="entry name" value="WD40 repeat-like"/>
    <property type="match status" value="1"/>
</dbReference>
<dbReference type="eggNOG" id="KOG0279">
    <property type="taxonomic scope" value="Eukaryota"/>
</dbReference>
<accession>G0R119</accession>
<evidence type="ECO:0000256" key="3">
    <source>
        <dbReference type="ARBA" id="ARBA00022737"/>
    </source>
</evidence>
<dbReference type="InterPro" id="IPR015943">
    <property type="entry name" value="WD40/YVTN_repeat-like_dom_sf"/>
</dbReference>
<reference evidence="5 6" key="1">
    <citation type="submission" date="2011-07" db="EMBL/GenBank/DDBJ databases">
        <authorList>
            <person name="Coyne R."/>
            <person name="Brami D."/>
            <person name="Johnson J."/>
            <person name="Hostetler J."/>
            <person name="Hannick L."/>
            <person name="Clark T."/>
            <person name="Cassidy-Hanley D."/>
            <person name="Inman J."/>
        </authorList>
    </citation>
    <scope>NUCLEOTIDE SEQUENCE [LARGE SCALE GENOMIC DNA]</scope>
    <source>
        <strain evidence="5 6">G5</strain>
    </source>
</reference>
<comment type="similarity">
    <text evidence="1">Belongs to the WD repeat G protein beta family. Ribosomal protein RACK1 subfamily.</text>
</comment>
<gene>
    <name evidence="5" type="ORF">IMG5_168220</name>
</gene>
<keyword evidence="5" id="KW-0012">Acyltransferase</keyword>
<protein>
    <submittedName>
        <fullName evidence="5">Receptor of activated protein kinase c component of 40s small ribosomal subunit, putative</fullName>
        <ecNumber evidence="5">2.3.1.48</ecNumber>
    </submittedName>
</protein>
<dbReference type="InterPro" id="IPR019775">
    <property type="entry name" value="WD40_repeat_CS"/>
</dbReference>
<keyword evidence="5" id="KW-0808">Transferase</keyword>
<dbReference type="InterPro" id="IPR001680">
    <property type="entry name" value="WD40_rpt"/>
</dbReference>
<dbReference type="PANTHER" id="PTHR19868">
    <property type="entry name" value="RECEPTOR FOR ACTIVATED PROTEIN KINASE C RACK1"/>
    <property type="match status" value="1"/>
</dbReference>
<dbReference type="PROSITE" id="PS00678">
    <property type="entry name" value="WD_REPEATS_1"/>
    <property type="match status" value="3"/>
</dbReference>
<dbReference type="PRINTS" id="PR00320">
    <property type="entry name" value="GPROTEINBRPT"/>
</dbReference>
<evidence type="ECO:0000256" key="4">
    <source>
        <dbReference type="PROSITE-ProRule" id="PRU00221"/>
    </source>
</evidence>
<dbReference type="FunFam" id="2.130.10.10:FF:000615">
    <property type="entry name" value="Receptor for activated C kinase 1"/>
    <property type="match status" value="1"/>
</dbReference>
<dbReference type="CDD" id="cd00200">
    <property type="entry name" value="WD40"/>
    <property type="match status" value="1"/>
</dbReference>
<dbReference type="FunCoup" id="G0R119">
    <property type="interactions" value="407"/>
</dbReference>
<dbReference type="Gene3D" id="2.130.10.10">
    <property type="entry name" value="YVTN repeat-like/Quinoprotein amine dehydrogenase"/>
    <property type="match status" value="1"/>
</dbReference>
<dbReference type="STRING" id="857967.G0R119"/>
<dbReference type="InterPro" id="IPR045223">
    <property type="entry name" value="RACK1-like"/>
</dbReference>
<dbReference type="EMBL" id="GL984209">
    <property type="protein sequence ID" value="EGR28786.1"/>
    <property type="molecule type" value="Genomic_DNA"/>
</dbReference>
<feature type="repeat" description="WD" evidence="4">
    <location>
        <begin position="73"/>
        <end position="114"/>
    </location>
</feature>
<dbReference type="GO" id="GO:0016301">
    <property type="term" value="F:kinase activity"/>
    <property type="evidence" value="ECO:0007669"/>
    <property type="project" value="UniProtKB-KW"/>
</dbReference>
<evidence type="ECO:0000313" key="6">
    <source>
        <dbReference type="Proteomes" id="UP000008983"/>
    </source>
</evidence>
<evidence type="ECO:0000313" key="5">
    <source>
        <dbReference type="EMBL" id="EGR28786.1"/>
    </source>
</evidence>
<dbReference type="RefSeq" id="XP_004030022.1">
    <property type="nucleotide sequence ID" value="XM_004029974.1"/>
</dbReference>
<dbReference type="GO" id="GO:0045182">
    <property type="term" value="F:translation regulator activity"/>
    <property type="evidence" value="ECO:0007669"/>
    <property type="project" value="InterPro"/>
</dbReference>
<proteinExistence type="inferred from homology"/>
<evidence type="ECO:0000256" key="2">
    <source>
        <dbReference type="ARBA" id="ARBA00022574"/>
    </source>
</evidence>
<feature type="repeat" description="WD" evidence="4">
    <location>
        <begin position="18"/>
        <end position="57"/>
    </location>
</feature>
<dbReference type="PROSITE" id="PS50082">
    <property type="entry name" value="WD_REPEATS_2"/>
    <property type="match status" value="4"/>
</dbReference>
<evidence type="ECO:0000256" key="1">
    <source>
        <dbReference type="ARBA" id="ARBA00007253"/>
    </source>
</evidence>
<dbReference type="AlphaFoldDB" id="G0R119"/>
<feature type="repeat" description="WD" evidence="4">
    <location>
        <begin position="115"/>
        <end position="156"/>
    </location>
</feature>
<keyword evidence="2 4" id="KW-0853">WD repeat</keyword>
<organism evidence="5 6">
    <name type="scientific">Ichthyophthirius multifiliis</name>
    <name type="common">White spot disease agent</name>
    <name type="synonym">Ich</name>
    <dbReference type="NCBI Taxonomy" id="5932"/>
    <lineage>
        <taxon>Eukaryota</taxon>
        <taxon>Sar</taxon>
        <taxon>Alveolata</taxon>
        <taxon>Ciliophora</taxon>
        <taxon>Intramacronucleata</taxon>
        <taxon>Oligohymenophorea</taxon>
        <taxon>Hymenostomatida</taxon>
        <taxon>Ophryoglenina</taxon>
        <taxon>Ichthyophthirius</taxon>
    </lineage>
</organism>
<sequence>MAEQQKQPEFQLVKRGILQGHSDWVTSIVSGFSQKENEDSSVLISGSRDKTVMIWKLFENEQDGLFGVPHKSLTGHNHFVSDLALSQENCFALSASWDKTLRLWDLRTGKTYNRFVGHTSEVFSVSFSPDNRQILSAGADREIKLWNIRAECKFTSDKDNHNDWVSCVRYSPIIKSTNKVQTFAPYFASVGWDGRLKIWNTNFQIRYSFKAHESNVNSLSVSPNGKYIATGGKDQKVYVWDLQNLQYPSVEFDAGANINQIAFNPKLYWAAVGTNKGVNIYDLMKRKLVYTIEAEPIAKVEGKKSKIPSCVSLAWNALGKTLFAGFSDGVIRVFTFDQISN</sequence>
<keyword evidence="5" id="KW-0418">Kinase</keyword>
<keyword evidence="6" id="KW-1185">Reference proteome</keyword>
<dbReference type="InParanoid" id="G0R119"/>